<dbReference type="PROSITE" id="PS51332">
    <property type="entry name" value="B12_BINDING"/>
    <property type="match status" value="1"/>
</dbReference>
<evidence type="ECO:0000313" key="7">
    <source>
        <dbReference type="EMBL" id="GAG08034.1"/>
    </source>
</evidence>
<dbReference type="InterPro" id="IPR058240">
    <property type="entry name" value="rSAM_sf"/>
</dbReference>
<evidence type="ECO:0000256" key="3">
    <source>
        <dbReference type="ARBA" id="ARBA00022723"/>
    </source>
</evidence>
<dbReference type="SUPFAM" id="SSF102114">
    <property type="entry name" value="Radical SAM enzymes"/>
    <property type="match status" value="1"/>
</dbReference>
<keyword evidence="3" id="KW-0479">Metal-binding</keyword>
<feature type="domain" description="B12-binding" evidence="6">
    <location>
        <begin position="1"/>
        <end position="126"/>
    </location>
</feature>
<dbReference type="SFLD" id="SFLDG01082">
    <property type="entry name" value="B12-binding_domain_containing"/>
    <property type="match status" value="1"/>
</dbReference>
<sequence length="267" mass="30438">KFHGGRFLPVYMLYAASALMNSKKDFKVIDAQALGLNNEATIEAVKKEKPDFIFSMICLPSYKNDLEILDKIKEEIPNVRVICLGGLVNVLSDKILDKSKVDYLINGRYPFYNNLIELINSQENAKGIILKKDGKIIKNPKLEDSNDLDNINFEAYKLIDLHFYKLAGTDIQGNIIEEIPVLTGVGCPYPCSYCAYPLAYGKKFFYKNSDLIVKEIEYVVNNFNITGFCMRDVVFTQDRNKVIDICNKILEEGLKIKFVFETRANLV</sequence>
<dbReference type="GO" id="GO:0005829">
    <property type="term" value="C:cytosol"/>
    <property type="evidence" value="ECO:0007669"/>
    <property type="project" value="TreeGrafter"/>
</dbReference>
<keyword evidence="5" id="KW-0411">Iron-sulfur</keyword>
<dbReference type="SFLD" id="SFLDS00029">
    <property type="entry name" value="Radical_SAM"/>
    <property type="match status" value="1"/>
</dbReference>
<dbReference type="InterPro" id="IPR007197">
    <property type="entry name" value="rSAM"/>
</dbReference>
<dbReference type="GO" id="GO:0046872">
    <property type="term" value="F:metal ion binding"/>
    <property type="evidence" value="ECO:0007669"/>
    <property type="project" value="UniProtKB-KW"/>
</dbReference>
<comment type="cofactor">
    <cofactor evidence="1">
        <name>[4Fe-4S] cluster</name>
        <dbReference type="ChEBI" id="CHEBI:49883"/>
    </cofactor>
</comment>
<dbReference type="AlphaFoldDB" id="X0UQD7"/>
<protein>
    <recommendedName>
        <fullName evidence="6">B12-binding domain-containing protein</fullName>
    </recommendedName>
</protein>
<dbReference type="GO" id="GO:0003824">
    <property type="term" value="F:catalytic activity"/>
    <property type="evidence" value="ECO:0007669"/>
    <property type="project" value="InterPro"/>
</dbReference>
<dbReference type="InterPro" id="IPR006158">
    <property type="entry name" value="Cobalamin-bd"/>
</dbReference>
<gene>
    <name evidence="7" type="ORF">S01H1_40689</name>
</gene>
<dbReference type="EMBL" id="BARS01025775">
    <property type="protein sequence ID" value="GAG08034.1"/>
    <property type="molecule type" value="Genomic_DNA"/>
</dbReference>
<keyword evidence="4" id="KW-0408">Iron</keyword>
<feature type="non-terminal residue" evidence="7">
    <location>
        <position position="1"/>
    </location>
</feature>
<evidence type="ECO:0000256" key="2">
    <source>
        <dbReference type="ARBA" id="ARBA00022691"/>
    </source>
</evidence>
<accession>X0UQD7</accession>
<name>X0UQD7_9ZZZZ</name>
<proteinExistence type="predicted"/>
<evidence type="ECO:0000256" key="5">
    <source>
        <dbReference type="ARBA" id="ARBA00023014"/>
    </source>
</evidence>
<keyword evidence="2" id="KW-0949">S-adenosyl-L-methionine</keyword>
<comment type="caution">
    <text evidence="7">The sequence shown here is derived from an EMBL/GenBank/DDBJ whole genome shotgun (WGS) entry which is preliminary data.</text>
</comment>
<evidence type="ECO:0000259" key="6">
    <source>
        <dbReference type="PROSITE" id="PS51332"/>
    </source>
</evidence>
<organism evidence="7">
    <name type="scientific">marine sediment metagenome</name>
    <dbReference type="NCBI Taxonomy" id="412755"/>
    <lineage>
        <taxon>unclassified sequences</taxon>
        <taxon>metagenomes</taxon>
        <taxon>ecological metagenomes</taxon>
    </lineage>
</organism>
<dbReference type="InterPro" id="IPR051198">
    <property type="entry name" value="BchE-like"/>
</dbReference>
<dbReference type="PANTHER" id="PTHR43409">
    <property type="entry name" value="ANAEROBIC MAGNESIUM-PROTOPORPHYRIN IX MONOMETHYL ESTER CYCLASE-RELATED"/>
    <property type="match status" value="1"/>
</dbReference>
<feature type="non-terminal residue" evidence="7">
    <location>
        <position position="267"/>
    </location>
</feature>
<dbReference type="Gene3D" id="3.40.50.280">
    <property type="entry name" value="Cobalamin-binding domain"/>
    <property type="match status" value="1"/>
</dbReference>
<evidence type="ECO:0000256" key="4">
    <source>
        <dbReference type="ARBA" id="ARBA00023004"/>
    </source>
</evidence>
<dbReference type="GO" id="GO:0031419">
    <property type="term" value="F:cobalamin binding"/>
    <property type="evidence" value="ECO:0007669"/>
    <property type="project" value="InterPro"/>
</dbReference>
<evidence type="ECO:0000256" key="1">
    <source>
        <dbReference type="ARBA" id="ARBA00001966"/>
    </source>
</evidence>
<dbReference type="GO" id="GO:0051536">
    <property type="term" value="F:iron-sulfur cluster binding"/>
    <property type="evidence" value="ECO:0007669"/>
    <property type="project" value="UniProtKB-KW"/>
</dbReference>
<reference evidence="7" key="1">
    <citation type="journal article" date="2014" name="Front. Microbiol.">
        <title>High frequency of phylogenetically diverse reductive dehalogenase-homologous genes in deep subseafloor sedimentary metagenomes.</title>
        <authorList>
            <person name="Kawai M."/>
            <person name="Futagami T."/>
            <person name="Toyoda A."/>
            <person name="Takaki Y."/>
            <person name="Nishi S."/>
            <person name="Hori S."/>
            <person name="Arai W."/>
            <person name="Tsubouchi T."/>
            <person name="Morono Y."/>
            <person name="Uchiyama I."/>
            <person name="Ito T."/>
            <person name="Fujiyama A."/>
            <person name="Inagaki F."/>
            <person name="Takami H."/>
        </authorList>
    </citation>
    <scope>NUCLEOTIDE SEQUENCE</scope>
    <source>
        <strain evidence="7">Expedition CK06-06</strain>
    </source>
</reference>
<dbReference type="PANTHER" id="PTHR43409:SF16">
    <property type="entry name" value="SLR0320 PROTEIN"/>
    <property type="match status" value="1"/>
</dbReference>